<dbReference type="Pfam" id="PF15711">
    <property type="entry name" value="ILEI"/>
    <property type="match status" value="1"/>
</dbReference>
<evidence type="ECO:0000256" key="4">
    <source>
        <dbReference type="ARBA" id="ARBA00007128"/>
    </source>
</evidence>
<dbReference type="GO" id="GO:0005964">
    <property type="term" value="C:phosphorylase kinase complex"/>
    <property type="evidence" value="ECO:0007669"/>
    <property type="project" value="TreeGrafter"/>
</dbReference>
<sequence length="1426" mass="158369">MSAASPAETKRRLDYYYSVVSSLILSRQSAVTGLIPASVAVTTHGDYRDAWVRDNVYSIYCVFGLALAYRRLDDDTGRAYELEHSTVKCMRGLLFSMMKQAHKVEKFKHTQNPLDSLHAKYNTQSGDPVVADWEWGHLQVDATSIFVLALAEMTTAGLVIVYNQDEVDFVQNLVFYIERAYRTPDYGIWERGNKINHGQPELNSSSVGMALAALQAINGVNLYGARGGAGSVVHAYPDEITRNFMTLVSALPRESNSKEVDAALLSVVGWPAFAVNDQELVNLTKNEIREKLQGKYGCKRFLRDGHQTVLEDNSRLHYEPHELRRFENIESEWPLFFTYSLIDALFVDDTKSVTEYSELLKPLLVSSSSHEDEVETKPDDFQMGLVPELFIVPHNSIEAEKQTPGSQKRVPGENVPLVWAQSLYIISLLLMDRLLHPSDIDPLGRRLIPSSQTPVPTVQVVLLSDSPQLQALLATFGLPTQTLAEVQPVTVAPPSALRDALTNLGRNAKLGLTGRVGRPMGALSTSRLYRCQGRLYCFLPHFLDREEFYMVSDESYLLNVFESTLGFLRNYWTGVGRPTMVVLLNESMFGPSLSALRNREIIKARDSRLKEKRTLLDLGMQLKEGAVNGVKVRLGRLHEMIPTSQVESLDFLTSKAPEKGDLHTILSGGNRLGSRILPTRLNLSSRATEEGRRVRKKSTFVRIREGSIGGFVSPTTPLLPSTPFGLPIGSPTSATSISTPLALASSLSSSIYGAKMQSYFDGVSVKAFAEPTSSEEVEPKNGDAEKKRKPRSPGTPGLVQTFDVNDLRSISDAAKALTGTSDLHEQADLLQYIFSLKGKDFIVEAFHASVGQLLEEVYIKARDRRIWDVVRQTAGVLSKMVNSLTSNLTDLLVRKIPVSVGFGNKEFLITSSMNLNPDSLREAIFTHTSDARDGPLVEELITYLGGFIRSDPVWFTGIFRLRTFYLVAAMRDEISRSYGCLEEDAHRRLMESSPFEIFTLVRQVLTAHQEVDPISPSTGSSPSPVRGLRSHVSAVQEASSIPLIRTPSPSLPLNIAKAGRKGLPSKLTISVQSAHGGFVNVHIAVDGRPEVLPDGVLALLTPGTRGILVITIDFISGTIEDGLLFDTHFAATESGELMKHLRDLDDGKIILVVTLDEVCQNLTPVARRELAKLGSRNAANLRPMDRWVMVAQVGNPSECVEHTIGAGFQEKHLCAIEKTVDLAGRRKDLDFLAMAEKEEIAKSTVMAIVGPCQGRWYRRRRLDGALNRVPEKFYSKCWAVLNRVRGLSLTSDKILYRDPLTSEKTPEEFNFALVIETFLDFILNIGERATAVELLSVLHHIFESKEVNLGDDIVDLLDVISDATRSYWKTWVEEFGESLAQSGEDSSPDFNAHSRLARRLFFDLDSERMKAFLTASANKVVFKQDK</sequence>
<keyword evidence="17" id="KW-0808">Transferase</keyword>
<evidence type="ECO:0000259" key="16">
    <source>
        <dbReference type="Pfam" id="PF19292"/>
    </source>
</evidence>
<dbReference type="UniPathway" id="UPA00163"/>
<evidence type="ECO:0000259" key="14">
    <source>
        <dbReference type="Pfam" id="PF00723"/>
    </source>
</evidence>
<evidence type="ECO:0000256" key="5">
    <source>
        <dbReference type="ARBA" id="ARBA00022475"/>
    </source>
</evidence>
<feature type="compositionally biased region" description="Basic and acidic residues" evidence="13">
    <location>
        <begin position="777"/>
        <end position="786"/>
    </location>
</feature>
<keyword evidence="12" id="KW-0636">Prenylation</keyword>
<dbReference type="Proteomes" id="UP000070544">
    <property type="component" value="Unassembled WGS sequence"/>
</dbReference>
<dbReference type="PANTHER" id="PTHR10749:SF8">
    <property type="entry name" value="PHOSPHORYLASE B KINASE REGULATORY SUBUNIT BETA"/>
    <property type="match status" value="1"/>
</dbReference>
<evidence type="ECO:0000313" key="17">
    <source>
        <dbReference type="EMBL" id="KXS14411.1"/>
    </source>
</evidence>
<dbReference type="PROSITE" id="PS52031">
    <property type="entry name" value="GG_LECTIN"/>
    <property type="match status" value="1"/>
</dbReference>
<keyword evidence="8" id="KW-0112">Calmodulin-binding</keyword>
<evidence type="ECO:0000256" key="2">
    <source>
        <dbReference type="ARBA" id="ARBA00004342"/>
    </source>
</evidence>
<protein>
    <submittedName>
        <fullName evidence="17">Phosphorylase kinase alphabeta</fullName>
    </submittedName>
</protein>
<feature type="domain" description="Phosphorylase b kinase regulatory subunit alpha/beta C-terminal" evidence="16">
    <location>
        <begin position="1251"/>
        <end position="1376"/>
    </location>
</feature>
<keyword evidence="7" id="KW-0321">Glycogen metabolism</keyword>
<evidence type="ECO:0000259" key="15">
    <source>
        <dbReference type="Pfam" id="PF15711"/>
    </source>
</evidence>
<evidence type="ECO:0000256" key="10">
    <source>
        <dbReference type="ARBA" id="ARBA00023277"/>
    </source>
</evidence>
<dbReference type="Pfam" id="PF19292">
    <property type="entry name" value="KPBB_C"/>
    <property type="match status" value="1"/>
</dbReference>
<keyword evidence="6" id="KW-0597">Phosphoprotein</keyword>
<dbReference type="InterPro" id="IPR008734">
    <property type="entry name" value="PHK_A/B_su"/>
</dbReference>
<dbReference type="InterPro" id="IPR039477">
    <property type="entry name" value="ILEI/PANDER_dom"/>
</dbReference>
<organism evidence="17 18">
    <name type="scientific">Gonapodya prolifera (strain JEL478)</name>
    <name type="common">Monoblepharis prolifera</name>
    <dbReference type="NCBI Taxonomy" id="1344416"/>
    <lineage>
        <taxon>Eukaryota</taxon>
        <taxon>Fungi</taxon>
        <taxon>Fungi incertae sedis</taxon>
        <taxon>Chytridiomycota</taxon>
        <taxon>Chytridiomycota incertae sedis</taxon>
        <taxon>Monoblepharidomycetes</taxon>
        <taxon>Monoblepharidales</taxon>
        <taxon>Gonapodyaceae</taxon>
        <taxon>Gonapodya</taxon>
    </lineage>
</organism>
<evidence type="ECO:0000256" key="1">
    <source>
        <dbReference type="ARBA" id="ARBA00002837"/>
    </source>
</evidence>
<gene>
    <name evidence="17" type="ORF">M427DRAFT_135783</name>
</gene>
<dbReference type="InterPro" id="IPR008928">
    <property type="entry name" value="6-hairpin_glycosidase_sf"/>
</dbReference>
<keyword evidence="18" id="KW-1185">Reference proteome</keyword>
<dbReference type="InterPro" id="IPR011613">
    <property type="entry name" value="GH15-like"/>
</dbReference>
<reference evidence="17 18" key="1">
    <citation type="journal article" date="2015" name="Genome Biol. Evol.">
        <title>Phylogenomic analyses indicate that early fungi evolved digesting cell walls of algal ancestors of land plants.</title>
        <authorList>
            <person name="Chang Y."/>
            <person name="Wang S."/>
            <person name="Sekimoto S."/>
            <person name="Aerts A.L."/>
            <person name="Choi C."/>
            <person name="Clum A."/>
            <person name="LaButti K.M."/>
            <person name="Lindquist E.A."/>
            <person name="Yee Ngan C."/>
            <person name="Ohm R.A."/>
            <person name="Salamov A.A."/>
            <person name="Grigoriev I.V."/>
            <person name="Spatafora J.W."/>
            <person name="Berbee M.L."/>
        </authorList>
    </citation>
    <scope>NUCLEOTIDE SEQUENCE [LARGE SCALE GENOMIC DNA]</scope>
    <source>
        <strain evidence="17 18">JEL478</strain>
    </source>
</reference>
<keyword evidence="10" id="KW-0119">Carbohydrate metabolism</keyword>
<comment type="pathway">
    <text evidence="3">Glycan biosynthesis; glycogen metabolism.</text>
</comment>
<dbReference type="PANTHER" id="PTHR10749">
    <property type="entry name" value="PHOSPHORYLASE B KINASE REGULATORY SUBUNIT"/>
    <property type="match status" value="1"/>
</dbReference>
<name>A0A139AC72_GONPJ</name>
<keyword evidence="5" id="KW-1003">Cell membrane</keyword>
<feature type="domain" description="ILEI/PANDER" evidence="15">
    <location>
        <begin position="1105"/>
        <end position="1195"/>
    </location>
</feature>
<dbReference type="InterPro" id="IPR012341">
    <property type="entry name" value="6hp_glycosidase-like_sf"/>
</dbReference>
<keyword evidence="17" id="KW-0418">Kinase</keyword>
<dbReference type="OrthoDB" id="5971574at2759"/>
<dbReference type="GO" id="GO:0005977">
    <property type="term" value="P:glycogen metabolic process"/>
    <property type="evidence" value="ECO:0007669"/>
    <property type="project" value="UniProtKB-UniPathway"/>
</dbReference>
<accession>A0A139AC72</accession>
<evidence type="ECO:0000256" key="6">
    <source>
        <dbReference type="ARBA" id="ARBA00022553"/>
    </source>
</evidence>
<dbReference type="EMBL" id="KQ965769">
    <property type="protein sequence ID" value="KXS14411.1"/>
    <property type="molecule type" value="Genomic_DNA"/>
</dbReference>
<dbReference type="InterPro" id="IPR045583">
    <property type="entry name" value="KPBA/B_C"/>
</dbReference>
<evidence type="ECO:0000256" key="8">
    <source>
        <dbReference type="ARBA" id="ARBA00022860"/>
    </source>
</evidence>
<proteinExistence type="inferred from homology"/>
<evidence type="ECO:0000256" key="3">
    <source>
        <dbReference type="ARBA" id="ARBA00005131"/>
    </source>
</evidence>
<dbReference type="OMA" id="NVYSIYC"/>
<dbReference type="FunFam" id="1.50.10.10:FF:000004">
    <property type="entry name" value="Phosphorylase b kinase regulatory subunit"/>
    <property type="match status" value="1"/>
</dbReference>
<comment type="function">
    <text evidence="1">Phosphorylase b kinase catalyzes the phosphorylation of serine in certain substrates, including troponin I. The alpha chain may bind calmodulin.</text>
</comment>
<dbReference type="GO" id="GO:0016301">
    <property type="term" value="F:kinase activity"/>
    <property type="evidence" value="ECO:0007669"/>
    <property type="project" value="UniProtKB-KW"/>
</dbReference>
<dbReference type="SUPFAM" id="SSF48208">
    <property type="entry name" value="Six-hairpin glycosidases"/>
    <property type="match status" value="1"/>
</dbReference>
<evidence type="ECO:0000313" key="18">
    <source>
        <dbReference type="Proteomes" id="UP000070544"/>
    </source>
</evidence>
<evidence type="ECO:0000256" key="12">
    <source>
        <dbReference type="ARBA" id="ARBA00023289"/>
    </source>
</evidence>
<dbReference type="Pfam" id="PF00723">
    <property type="entry name" value="Glyco_hydro_15"/>
    <property type="match status" value="1"/>
</dbReference>
<comment type="subcellular location">
    <subcellularLocation>
        <location evidence="2">Cell membrane</location>
        <topology evidence="2">Lipid-anchor</topology>
        <orientation evidence="2">Cytoplasmic side</orientation>
    </subcellularLocation>
</comment>
<feature type="domain" description="GH15-like" evidence="14">
    <location>
        <begin position="11"/>
        <end position="964"/>
    </location>
</feature>
<evidence type="ECO:0000256" key="7">
    <source>
        <dbReference type="ARBA" id="ARBA00022600"/>
    </source>
</evidence>
<dbReference type="GO" id="GO:0005516">
    <property type="term" value="F:calmodulin binding"/>
    <property type="evidence" value="ECO:0007669"/>
    <property type="project" value="UniProtKB-KW"/>
</dbReference>
<dbReference type="GO" id="GO:0005886">
    <property type="term" value="C:plasma membrane"/>
    <property type="evidence" value="ECO:0007669"/>
    <property type="project" value="UniProtKB-SubCell"/>
</dbReference>
<keyword evidence="11" id="KW-0449">Lipoprotein</keyword>
<dbReference type="Gene3D" id="1.50.10.10">
    <property type="match status" value="1"/>
</dbReference>
<feature type="region of interest" description="Disordered" evidence="13">
    <location>
        <begin position="771"/>
        <end position="799"/>
    </location>
</feature>
<evidence type="ECO:0000256" key="9">
    <source>
        <dbReference type="ARBA" id="ARBA00023136"/>
    </source>
</evidence>
<keyword evidence="9" id="KW-0472">Membrane</keyword>
<evidence type="ECO:0000256" key="11">
    <source>
        <dbReference type="ARBA" id="ARBA00023288"/>
    </source>
</evidence>
<dbReference type="STRING" id="1344416.A0A139AC72"/>
<evidence type="ECO:0000256" key="13">
    <source>
        <dbReference type="SAM" id="MobiDB-lite"/>
    </source>
</evidence>
<comment type="similarity">
    <text evidence="4">Belongs to the phosphorylase b kinase regulatory chain family.</text>
</comment>